<reference evidence="2 3" key="1">
    <citation type="submission" date="2020-04" db="EMBL/GenBank/DDBJ databases">
        <authorList>
            <person name="De Canck E."/>
        </authorList>
    </citation>
    <scope>NUCLEOTIDE SEQUENCE [LARGE SCALE GENOMIC DNA]</scope>
    <source>
        <strain evidence="2 3">LMG 29542</strain>
    </source>
</reference>
<evidence type="ECO:0000313" key="2">
    <source>
        <dbReference type="EMBL" id="CAB3774726.1"/>
    </source>
</evidence>
<dbReference type="EMBL" id="CADIKH010000157">
    <property type="protein sequence ID" value="CAB3774726.1"/>
    <property type="molecule type" value="Genomic_DNA"/>
</dbReference>
<name>A0A6J5FBT4_9BURK</name>
<keyword evidence="3" id="KW-1185">Reference proteome</keyword>
<dbReference type="AlphaFoldDB" id="A0A6J5FBT4"/>
<protein>
    <submittedName>
        <fullName evidence="2">DNA polymerase IV</fullName>
        <ecNumber evidence="2">2.7.7.7</ecNumber>
    </submittedName>
</protein>
<dbReference type="InterPro" id="IPR053848">
    <property type="entry name" value="IMS_HHH_1"/>
</dbReference>
<accession>A0A6J5FBT4</accession>
<sequence>MGRRFPSMPILSAVSGRCRRKVNGVGLQANEKLATIGITTVGEFAQSDIGLLQETFGHNYADWLARVARGVDHRPVVTSSEPKSLSHETTFRRDLPVKQDRTALSFAMDVSR</sequence>
<proteinExistence type="predicted"/>
<evidence type="ECO:0000259" key="1">
    <source>
        <dbReference type="Pfam" id="PF21999"/>
    </source>
</evidence>
<keyword evidence="2" id="KW-0548">Nucleotidyltransferase</keyword>
<dbReference type="PANTHER" id="PTHR46404:SF1">
    <property type="entry name" value="DNA POLYMERASE IOTA"/>
    <property type="match status" value="1"/>
</dbReference>
<organism evidence="2 3">
    <name type="scientific">Paraburkholderia humisilvae</name>
    <dbReference type="NCBI Taxonomy" id="627669"/>
    <lineage>
        <taxon>Bacteria</taxon>
        <taxon>Pseudomonadati</taxon>
        <taxon>Pseudomonadota</taxon>
        <taxon>Betaproteobacteria</taxon>
        <taxon>Burkholderiales</taxon>
        <taxon>Burkholderiaceae</taxon>
        <taxon>Paraburkholderia</taxon>
    </lineage>
</organism>
<feature type="domain" description="DNA polymerase IV/DNA polymerase iota-like thumb" evidence="1">
    <location>
        <begin position="24"/>
        <end position="72"/>
    </location>
</feature>
<dbReference type="Pfam" id="PF21999">
    <property type="entry name" value="IMS_HHH_1"/>
    <property type="match status" value="1"/>
</dbReference>
<dbReference type="PANTHER" id="PTHR46404">
    <property type="entry name" value="DNA POLYMERASE IOTA"/>
    <property type="match status" value="1"/>
</dbReference>
<dbReference type="SUPFAM" id="SSF56672">
    <property type="entry name" value="DNA/RNA polymerases"/>
    <property type="match status" value="1"/>
</dbReference>
<evidence type="ECO:0000313" key="3">
    <source>
        <dbReference type="Proteomes" id="UP000494363"/>
    </source>
</evidence>
<dbReference type="Gene3D" id="1.10.150.20">
    <property type="entry name" value="5' to 3' exonuclease, C-terminal subdomain"/>
    <property type="match status" value="1"/>
</dbReference>
<keyword evidence="2" id="KW-0808">Transferase</keyword>
<dbReference type="GO" id="GO:0003887">
    <property type="term" value="F:DNA-directed DNA polymerase activity"/>
    <property type="evidence" value="ECO:0007669"/>
    <property type="project" value="UniProtKB-EC"/>
</dbReference>
<gene>
    <name evidence="2" type="primary">dinB_5</name>
    <name evidence="2" type="ORF">LMG29542_08104</name>
</gene>
<dbReference type="InterPro" id="IPR043502">
    <property type="entry name" value="DNA/RNA_pol_sf"/>
</dbReference>
<dbReference type="Proteomes" id="UP000494363">
    <property type="component" value="Unassembled WGS sequence"/>
</dbReference>
<dbReference type="EC" id="2.7.7.7" evidence="2"/>